<dbReference type="InterPro" id="IPR036890">
    <property type="entry name" value="HATPase_C_sf"/>
</dbReference>
<evidence type="ECO:0000313" key="19">
    <source>
        <dbReference type="Proteomes" id="UP000614200"/>
    </source>
</evidence>
<dbReference type="InterPro" id="IPR004358">
    <property type="entry name" value="Sig_transdc_His_kin-like_C"/>
</dbReference>
<proteinExistence type="predicted"/>
<evidence type="ECO:0000256" key="1">
    <source>
        <dbReference type="ARBA" id="ARBA00000085"/>
    </source>
</evidence>
<reference evidence="18 19" key="1">
    <citation type="submission" date="2020-11" db="EMBL/GenBank/DDBJ databases">
        <title>Fusibacter basophilias sp. nov.</title>
        <authorList>
            <person name="Qiu D."/>
        </authorList>
    </citation>
    <scope>NUCLEOTIDE SEQUENCE [LARGE SCALE GENOMIC DNA]</scope>
    <source>
        <strain evidence="18 19">Q10-2</strain>
    </source>
</reference>
<dbReference type="PROSITE" id="PS50885">
    <property type="entry name" value="HAMP"/>
    <property type="match status" value="1"/>
</dbReference>
<dbReference type="Pfam" id="PF00672">
    <property type="entry name" value="HAMP"/>
    <property type="match status" value="1"/>
</dbReference>
<comment type="catalytic activity">
    <reaction evidence="1">
        <text>ATP + protein L-histidine = ADP + protein N-phospho-L-histidine.</text>
        <dbReference type="EC" id="2.7.13.3"/>
    </reaction>
</comment>
<keyword evidence="13 15" id="KW-0472">Membrane</keyword>
<comment type="caution">
    <text evidence="18">The sequence shown here is derived from an EMBL/GenBank/DDBJ whole genome shotgun (WGS) entry which is preliminary data.</text>
</comment>
<evidence type="ECO:0000259" key="16">
    <source>
        <dbReference type="PROSITE" id="PS50109"/>
    </source>
</evidence>
<dbReference type="InterPro" id="IPR003660">
    <property type="entry name" value="HAMP_dom"/>
</dbReference>
<keyword evidence="10" id="KW-0067">ATP-binding</keyword>
<dbReference type="PRINTS" id="PR00344">
    <property type="entry name" value="BCTRLSENSOR"/>
</dbReference>
<name>A0ABR9ZQE0_9FIRM</name>
<feature type="transmembrane region" description="Helical" evidence="15">
    <location>
        <begin position="26"/>
        <end position="48"/>
    </location>
</feature>
<dbReference type="Pfam" id="PF02518">
    <property type="entry name" value="HATPase_c"/>
    <property type="match status" value="1"/>
</dbReference>
<dbReference type="RefSeq" id="WP_194700907.1">
    <property type="nucleotide sequence ID" value="NZ_JADKNH010000003.1"/>
</dbReference>
<dbReference type="Gene3D" id="1.10.287.130">
    <property type="match status" value="1"/>
</dbReference>
<dbReference type="PROSITE" id="PS50109">
    <property type="entry name" value="HIS_KIN"/>
    <property type="match status" value="1"/>
</dbReference>
<dbReference type="SMART" id="SM00304">
    <property type="entry name" value="HAMP"/>
    <property type="match status" value="1"/>
</dbReference>
<evidence type="ECO:0000313" key="18">
    <source>
        <dbReference type="EMBL" id="MBF4692667.1"/>
    </source>
</evidence>
<dbReference type="CDD" id="cd00075">
    <property type="entry name" value="HATPase"/>
    <property type="match status" value="1"/>
</dbReference>
<keyword evidence="7 15" id="KW-0812">Transmembrane</keyword>
<sequence>MNHLLDGYINLKGTDMKSHSLRRKAIVTFLVSSIVFIVLITLASRIYIDYVTSTFIENREFSNDFISGEFSKIIRFYVEKDPDKLVSSDILTLYSSLEDKMKMTIVYNDDVIYGRSFYIEYLENEVQMKDRVEIFTTEIEGKNMILIQQRPVLGDDGEDDRKGIPIPFRRVDQFATFSFVGYLIVLIVIFMFFINRILKPLEDVKLAAHEIKKGNLDFKIEYTKKDEIGDVFDAIEEMRNELKEASDLRMQYEKNRNELLSNITHDLKTPITSIKGYVEGIIDGVADTPEKIQKYAKTIYKHSVDMDALINDLFLMSKLDVDQMVFNFERFDLSEFLTDCYEDFYFDLSSHDIKIQYDHVANEPMIIEGDRQTLKRAVINLIQNSIHHLDKENKWIHLTLSSEDGNAIIKIRDNGKGIPESEIKAIFKRFYRIDDSRSSGYGGSGIGLSIVEKIIEKHRGNVIAKSEFGEWTEMIITIPIVE</sequence>
<dbReference type="PANTHER" id="PTHR45528:SF1">
    <property type="entry name" value="SENSOR HISTIDINE KINASE CPXA"/>
    <property type="match status" value="1"/>
</dbReference>
<evidence type="ECO:0000256" key="4">
    <source>
        <dbReference type="ARBA" id="ARBA00022475"/>
    </source>
</evidence>
<evidence type="ECO:0000256" key="11">
    <source>
        <dbReference type="ARBA" id="ARBA00022989"/>
    </source>
</evidence>
<protein>
    <recommendedName>
        <fullName evidence="3">histidine kinase</fullName>
        <ecNumber evidence="3">2.7.13.3</ecNumber>
    </recommendedName>
</protein>
<gene>
    <name evidence="18" type="ORF">ISU02_06035</name>
</gene>
<keyword evidence="6" id="KW-0808">Transferase</keyword>
<accession>A0ABR9ZQE0</accession>
<evidence type="ECO:0000256" key="14">
    <source>
        <dbReference type="SAM" id="Coils"/>
    </source>
</evidence>
<keyword evidence="14" id="KW-0175">Coiled coil</keyword>
<keyword evidence="19" id="KW-1185">Reference proteome</keyword>
<dbReference type="EC" id="2.7.13.3" evidence="3"/>
<dbReference type="InterPro" id="IPR050398">
    <property type="entry name" value="HssS/ArlS-like"/>
</dbReference>
<feature type="transmembrane region" description="Helical" evidence="15">
    <location>
        <begin position="174"/>
        <end position="194"/>
    </location>
</feature>
<dbReference type="InterPro" id="IPR003594">
    <property type="entry name" value="HATPase_dom"/>
</dbReference>
<keyword evidence="8" id="KW-0547">Nucleotide-binding</keyword>
<evidence type="ECO:0000256" key="13">
    <source>
        <dbReference type="ARBA" id="ARBA00023136"/>
    </source>
</evidence>
<feature type="domain" description="Histidine kinase" evidence="16">
    <location>
        <begin position="262"/>
        <end position="482"/>
    </location>
</feature>
<comment type="subcellular location">
    <subcellularLocation>
        <location evidence="2">Cell membrane</location>
        <topology evidence="2">Multi-pass membrane protein</topology>
    </subcellularLocation>
</comment>
<evidence type="ECO:0000256" key="5">
    <source>
        <dbReference type="ARBA" id="ARBA00022553"/>
    </source>
</evidence>
<evidence type="ECO:0000256" key="10">
    <source>
        <dbReference type="ARBA" id="ARBA00022840"/>
    </source>
</evidence>
<dbReference type="SUPFAM" id="SSF55874">
    <property type="entry name" value="ATPase domain of HSP90 chaperone/DNA topoisomerase II/histidine kinase"/>
    <property type="match status" value="1"/>
</dbReference>
<dbReference type="PANTHER" id="PTHR45528">
    <property type="entry name" value="SENSOR HISTIDINE KINASE CPXA"/>
    <property type="match status" value="1"/>
</dbReference>
<evidence type="ECO:0000256" key="6">
    <source>
        <dbReference type="ARBA" id="ARBA00022679"/>
    </source>
</evidence>
<dbReference type="Pfam" id="PF00512">
    <property type="entry name" value="HisKA"/>
    <property type="match status" value="1"/>
</dbReference>
<dbReference type="GO" id="GO:0016301">
    <property type="term" value="F:kinase activity"/>
    <property type="evidence" value="ECO:0007669"/>
    <property type="project" value="UniProtKB-KW"/>
</dbReference>
<evidence type="ECO:0000256" key="8">
    <source>
        <dbReference type="ARBA" id="ARBA00022741"/>
    </source>
</evidence>
<keyword evidence="4" id="KW-1003">Cell membrane</keyword>
<keyword evidence="11 15" id="KW-1133">Transmembrane helix</keyword>
<dbReference type="InterPro" id="IPR003661">
    <property type="entry name" value="HisK_dim/P_dom"/>
</dbReference>
<dbReference type="Gene3D" id="3.30.565.10">
    <property type="entry name" value="Histidine kinase-like ATPase, C-terminal domain"/>
    <property type="match status" value="1"/>
</dbReference>
<organism evidence="18 19">
    <name type="scientific">Fusibacter ferrireducens</name>
    <dbReference type="NCBI Taxonomy" id="2785058"/>
    <lineage>
        <taxon>Bacteria</taxon>
        <taxon>Bacillati</taxon>
        <taxon>Bacillota</taxon>
        <taxon>Clostridia</taxon>
        <taxon>Eubacteriales</taxon>
        <taxon>Eubacteriales Family XII. Incertae Sedis</taxon>
        <taxon>Fusibacter</taxon>
    </lineage>
</organism>
<evidence type="ECO:0000256" key="12">
    <source>
        <dbReference type="ARBA" id="ARBA00023012"/>
    </source>
</evidence>
<evidence type="ECO:0000256" key="9">
    <source>
        <dbReference type="ARBA" id="ARBA00022777"/>
    </source>
</evidence>
<evidence type="ECO:0000256" key="3">
    <source>
        <dbReference type="ARBA" id="ARBA00012438"/>
    </source>
</evidence>
<keyword evidence="9 18" id="KW-0418">Kinase</keyword>
<dbReference type="InterPro" id="IPR005467">
    <property type="entry name" value="His_kinase_dom"/>
</dbReference>
<feature type="domain" description="HAMP" evidence="17">
    <location>
        <begin position="195"/>
        <end position="247"/>
    </location>
</feature>
<evidence type="ECO:0000256" key="15">
    <source>
        <dbReference type="SAM" id="Phobius"/>
    </source>
</evidence>
<dbReference type="SUPFAM" id="SSF158472">
    <property type="entry name" value="HAMP domain-like"/>
    <property type="match status" value="1"/>
</dbReference>
<evidence type="ECO:0000256" key="2">
    <source>
        <dbReference type="ARBA" id="ARBA00004651"/>
    </source>
</evidence>
<evidence type="ECO:0000259" key="17">
    <source>
        <dbReference type="PROSITE" id="PS50885"/>
    </source>
</evidence>
<dbReference type="Gene3D" id="6.10.340.10">
    <property type="match status" value="1"/>
</dbReference>
<keyword evidence="12" id="KW-0902">Two-component regulatory system</keyword>
<dbReference type="SMART" id="SM00388">
    <property type="entry name" value="HisKA"/>
    <property type="match status" value="1"/>
</dbReference>
<keyword evidence="5" id="KW-0597">Phosphoprotein</keyword>
<dbReference type="SUPFAM" id="SSF47384">
    <property type="entry name" value="Homodimeric domain of signal transducing histidine kinase"/>
    <property type="match status" value="1"/>
</dbReference>
<dbReference type="InterPro" id="IPR036097">
    <property type="entry name" value="HisK_dim/P_sf"/>
</dbReference>
<dbReference type="Proteomes" id="UP000614200">
    <property type="component" value="Unassembled WGS sequence"/>
</dbReference>
<dbReference type="EMBL" id="JADKNH010000003">
    <property type="protein sequence ID" value="MBF4692667.1"/>
    <property type="molecule type" value="Genomic_DNA"/>
</dbReference>
<dbReference type="CDD" id="cd06225">
    <property type="entry name" value="HAMP"/>
    <property type="match status" value="1"/>
</dbReference>
<dbReference type="SMART" id="SM00387">
    <property type="entry name" value="HATPase_c"/>
    <property type="match status" value="1"/>
</dbReference>
<feature type="coiled-coil region" evidence="14">
    <location>
        <begin position="235"/>
        <end position="262"/>
    </location>
</feature>
<evidence type="ECO:0000256" key="7">
    <source>
        <dbReference type="ARBA" id="ARBA00022692"/>
    </source>
</evidence>
<dbReference type="CDD" id="cd00082">
    <property type="entry name" value="HisKA"/>
    <property type="match status" value="1"/>
</dbReference>